<accession>A0AC58KRV4</accession>
<proteinExistence type="predicted"/>
<dbReference type="Proteomes" id="UP001732720">
    <property type="component" value="Chromosome 13"/>
</dbReference>
<evidence type="ECO:0000313" key="1">
    <source>
        <dbReference type="Proteomes" id="UP001732720"/>
    </source>
</evidence>
<organism evidence="1 2">
    <name type="scientific">Castor canadensis</name>
    <name type="common">American beaver</name>
    <dbReference type="NCBI Taxonomy" id="51338"/>
    <lineage>
        <taxon>Eukaryota</taxon>
        <taxon>Metazoa</taxon>
        <taxon>Chordata</taxon>
        <taxon>Craniata</taxon>
        <taxon>Vertebrata</taxon>
        <taxon>Euteleostomi</taxon>
        <taxon>Mammalia</taxon>
        <taxon>Eutheria</taxon>
        <taxon>Euarchontoglires</taxon>
        <taxon>Glires</taxon>
        <taxon>Rodentia</taxon>
        <taxon>Castorimorpha</taxon>
        <taxon>Castoridae</taxon>
        <taxon>Castor</taxon>
    </lineage>
</organism>
<dbReference type="RefSeq" id="XP_073907639.1">
    <property type="nucleotide sequence ID" value="XM_074051538.1"/>
</dbReference>
<evidence type="ECO:0000313" key="2">
    <source>
        <dbReference type="RefSeq" id="XP_073907639.1"/>
    </source>
</evidence>
<protein>
    <submittedName>
        <fullName evidence="2">Protein unc-13 homolog B isoform X21</fullName>
    </submittedName>
</protein>
<name>A0AC58KRV4_CASCN</name>
<keyword evidence="1" id="KW-1185">Reference proteome</keyword>
<sequence>MSLLCVRVKRAKLQGSPDKFNTYVTLKVQNVKSTTVAVRGDQPTWEQDFMFEISRLDLGLSVEVWNKGLIWDTMVGTVWIALKTIRQSDEEGPGEWSTLEAETLMKDDEICGTKNPTPHKILLDTRFELPFDIPEEEARYWTYKLEQINALGADNEYSIQEENQRKPLPTAAAQCSFEDPDSAVDDRDSDYRSETSNSIPPPYHTTSQPNASMDQFPVPVRLPQQLLLQGSSRDSCNDSMQSYDLDYPERRALSYPQKYNTIDRRRKKKPLNSHLENSERQQYNTKPNLNCAFPDTKNYDPYHFEEKKKSYPVLHPYKEGFVIKSGTCTIKLESGNYVLPCLRNCEKSPDSNQPVTNFTPLDILEDSTSSTSEEFLSSPISDEQASLLSPTWDPSNVHHMGDFNEECYVKNPTLPLHRMNCDANKVGGLSRYSIGEMTPSSIESKEDYVDTMDELQCLVETVSEYLAEKEEEINRFGSFPQTKKAHIQNSTTDNVEQKVPADQIPPLTNIKNGKDKAISFSELRGVKCAVGSLFSSLTEKVGSGTKQLTTSVEKLVSFVPEKTETLNQTQSINLRPKPSAKSVLEKDLSIQSSLPSESVDDKDASIHGKTSENEHMGSNTGSVSFQDATQTTTRDSAPEGSQSSVIKSVFGILNPLKIFSEKEETKKDDQSKAPRRKSFFGCDSGSNQMEAILDNHNSSIYTLSKNDEETTSFQMTASKDSLSSQVVNEPSNMASCASKKGDIENLLDSKPCIDLSLSSDQPKICPSDTPGHLSLGGSRIANKESFSKLLEEHRFAGDDDFLEPLRKSFSQFLSTSPEIYSKETLSESMKIHQLEEGGSEKDPKKDGHSFSFSGKLHIPFFRLRSHSEKQPELREKQSIFPLFKFPFTESHNTNNNQSFRGLAATTDKEIQRNCREDARLNSLKPNSVPNSHNDQGELGITEKFNKNDQINYPEDVTLSKIKSSSVPNIHNDPGKFDSTEEFNKNDQMHCPENAKINTMKSDSAPDIDDFGKFGHMEELNPSDHIAVENYERAVTGVVPKECITADFSEECENFTQATFLTVSDSSLEFISTISKSTLANGINEDKVEDKTSKKRTQGGLLSGLFNMFSSSEKLSSQQELNLKNDDSNHKNSTQSLLLSGLFNLISNGSMSGCKPDEAKFESVGDIKSLNGNKYLSLNGLSGASCVTSENQRNQVGKHETSGFTESFLSLSKGNTPPSDDWINIYQCSPTWKNQQSEKYCPSSENAALHCVRSAEQGLLEISLAERPTPNHIPEAKLHESSTKLNSPVLNTSIFNKPNHYQAFEEMNNPLCFKWDYDIKDFSKNSRKLQPIYHKLNQNTFPSVDAFLWPDSENPVINFCQKDQNANTLEWRTNPYSVIWYDLPYESSDQLAFNKDYLLRGDMWAANALYGNSSYFPINETKNSLEELPIDLSYCSDYEKTTCSIVDQESLRMNENLFFSNFSYEYQEWLSYIENGVWLPSEDGNYGYYMFHDGQYIYSLLTDSSGQYVYLFIPDCSYQEYLNYDLWTNPSSIMLDDSIISAHSFKVHDKEDEILWYVEEQPIDDPLDLSISLPTSERSLFVNLEAFSQVLESRFDQRDQPLDFSAYNPQKFKGDFRSFKERPYSSGNVEYTLDLRNQPQTISNHDINRGQIIQRNKNQTLAKDSIHLSTSHWLQLSSEETASLVHDENMTKSSQQAEETSGNKVTPVFSVLGPLIRRTLNFDKNGSLETSVMQKMDQQSKLVELTNDGRQSLVLSKQLESSSQKEEENHLQDSERQIISDGGQPEFTKNTRQEFPLNKSSHVKKQSLLKSGYQLSQTIPQTKSEVENGKIITADSSPDRLPPQFSRDEHKNCELSQDQTPKESERTLLKSALKLFGREEESSVTTMTNEKQVPGFLNLFKTQLNKEELSNLVKNDDKNGKTSSQEKKETSGVSNFFGTIGDFFKTNISPVHKTENMSVSSVTDEGEVRSSSNLTQLTSQGTEKFPPATVSSKGKVRIRSLKKQTTIDDSGPREPSTREIQGLVLNEKELPFRAPLIQQSTNASFLTSSLKESPRDTSKETSGMSTVTEVLGSNKQSFETLNRRNPSEQYNFPDKGWSSSTNTSSSQPELPTRKSIFSFLTSSENPENRASATLPRAKSQAEGLFTLPSFFSTTSSSIKKDTSHSSSTFSLFNLSFFDEKQHTPWGKQSVATVAPVTAQPCKQSSVFVENSDTMTKEVFSGHRDIIAQEVVYEQQIAPCISISSTTDNTFLVDEFNVEKSQGKLSSSNEPEISSDFQMDQLQKDIVSSSPEFQAQAEIFLIDPETVGRAPHKEEAVNQKAFPNDTLATSFSHDDCLNGKLNDLDACTKHQNERFISDPLNLPLEEACDEVSLQTLEPVVAFPDPCDAAKEEDKSVLGSKVEMLSGFVTKVKSFSGCLIEPPKTFSGLFSSPKSPKKNSIFSLSSNASSQPLKSELFGIFRSTKPETSKQESSVATSWLQNGCSRDAIASVPPGSLHREVVSAGLNSDSILSDHRMTVFSAKSESDDPVTDDPKLTTEMEKNTILGIIPEPPGFETVATSSVSDDDMGQGILSLSDEGDMGILQGTDTEASLEAEHDLSTQVHPDPALIAEELPPPSQAPFFEPEPDIQTALTNQDFLELHASNSLETSSVLFEEVSVSEGTTLGTPGYLSHPLQEEPVLCAKESDGILHAQKYPPAVPQETEQSRPRFEIPTMTSWPKPHFPSSTTDQGKTLSSFFFPPSPSGSRAAETGLICSFKKLSTLFEGSSEGKGSMLASDPKLGFGRKLDLSFPWPKENKGVPEQMPAESSPPVLVISSDQDVNLSEAYKALDSSQVDGASAESAEAYTQPSGTTEQLKAKPSVRGHGLSGNQPEIPASREHWGTNDNLFGSACPSGKLEEEHCTVSELLHQQEKQEEEVVSASTDSVSNVQQLLTLNDAKEPMTNKSPTSSSRYGSSCNVSQGSSQLSELDQYHEQGDDGRERDSIHSCHSSGSLSRDGQAGFGEQEKFLEVTGEAEKGRTCESKKMKDDAMIHPPPDLVLHKGHIVGREESLPEENVSSPFTQARAHWIRAVTKVRLQLQEIPDDGDSSMPQWLPEGSAGGLYGIDSMPNLRRKKPLPLVSDLSLVQSRKAGITSAMATRTSLKDEELKSHVYKKTLQALIYPISCTTPHNFEVWTTTTPTYCYECEGLLWGIAHQGMRCSECGVKCHEKCQDLLNADCLQRAAEKCSKHGAEDRTQNIIMAMKDRMKIRERNKPEIFEVIRDVFTVSKVAHVQQMKTVKQSVLDGTSKWSAKITITVVCAQGLQAKDKTGSSDPYVTVQVGKTKKRTKTIFGNLNPVWEEKFHFECHNSSDRIKVRVWDEDDDIKSRVKQRLKRESDDFLGQTIIEVRTLSGEMDVWYNLEKRTDKSAVSGAIRLQISVEIKGEEKVAPYHVQYTCLHENLFHFLTDIQGSGGVRIPETRGDDAWKVYFDETAQEIVDEFAMRYGIESIYQAMTHFACLSSKYMCPGVPAVMSTLLANINAYYAHTTASTNVSASDRFAASNFGKERFVKLLDQLHNSLRIDLSTYRNNFPPGSPERLQDLKSTVDLLTSITFFRMKVQELQSPPRASQVVKDCVKACLNSTYEYIFNNCHDLYSRQYQLKQELPPEEQGPSIRNLDFWPKLITLIVSIIEEDKNSYTPVLNQFPQELNVGKVSAEVMWHLFAQDMKYALEEHEKDRLCKSADYMNLHFKVKWLHNEYVRDLPALQGQVPEYPAWFEQFVLQWLDENEDVSLEFLRGALERDKKDGFQQTSEHALFSCSVVDVFTQLNQSFEIIRKLECPDLSILAHYMRRFAKTIGKVLMQYADILSKNFPTYCTKEKLPCILMNNMQQLRVQLEKMFEAMGGKELDPEAADNLKELQVKLNTVLDELSIVFGNSFQVRIDECVRQMANILGQVRGTGNASPNARASVSQDADSVLRPLMDFLDGNLTLFATVCEKTVLKRVLKELWRVVMNTMERMIVLPPLTDQTGTQLIFTAAKELSQLSKLKDHMVREETRNLTPKQCAVLDLALDTIKQYFHAGGNGLKKTFLEKSPDLQSLRYALSLYTQTTDTLIKTFVRSQTAQGSGVDDPVGEVSIQVDLFTHPGTGEHKVTVKVVAANDLKWQTAGMFRPFVEVTMVGPHQNDKKRKFATKSKSNNWTPKYNETFHFLLGNEEGPEAYELQICVKDYCFAREDRVIGLAVMPLRDVAAKGSCACWCPLGRKIHMDETGMTILRILSQRSNDEVAREFVKLKSESRSTEEGS</sequence>
<reference evidence="2" key="1">
    <citation type="submission" date="2025-08" db="UniProtKB">
        <authorList>
            <consortium name="RefSeq"/>
        </authorList>
    </citation>
    <scope>IDENTIFICATION</scope>
</reference>
<gene>
    <name evidence="2" type="primary">Unc13b</name>
</gene>